<accession>A0A816LTQ7</accession>
<reference evidence="2" key="1">
    <citation type="submission" date="2021-01" db="EMBL/GenBank/DDBJ databases">
        <authorList>
            <consortium name="Genoscope - CEA"/>
            <person name="William W."/>
        </authorList>
    </citation>
    <scope>NUCLEOTIDE SEQUENCE</scope>
</reference>
<feature type="region of interest" description="Disordered" evidence="1">
    <location>
        <begin position="317"/>
        <end position="384"/>
    </location>
</feature>
<evidence type="ECO:0000313" key="2">
    <source>
        <dbReference type="EMBL" id="CAF1959577.1"/>
    </source>
</evidence>
<gene>
    <name evidence="2" type="ORF">DARMORV10_C07P10010.1</name>
</gene>
<name>A0A816LTQ7_BRANA</name>
<organism evidence="2">
    <name type="scientific">Brassica napus</name>
    <name type="common">Rape</name>
    <dbReference type="NCBI Taxonomy" id="3708"/>
    <lineage>
        <taxon>Eukaryota</taxon>
        <taxon>Viridiplantae</taxon>
        <taxon>Streptophyta</taxon>
        <taxon>Embryophyta</taxon>
        <taxon>Tracheophyta</taxon>
        <taxon>Spermatophyta</taxon>
        <taxon>Magnoliopsida</taxon>
        <taxon>eudicotyledons</taxon>
        <taxon>Gunneridae</taxon>
        <taxon>Pentapetalae</taxon>
        <taxon>rosids</taxon>
        <taxon>malvids</taxon>
        <taxon>Brassicales</taxon>
        <taxon>Brassicaceae</taxon>
        <taxon>Brassiceae</taxon>
        <taxon>Brassica</taxon>
    </lineage>
</organism>
<dbReference type="EMBL" id="HG994371">
    <property type="protein sequence ID" value="CAF1959577.1"/>
    <property type="molecule type" value="Genomic_DNA"/>
</dbReference>
<feature type="non-terminal residue" evidence="2">
    <location>
        <position position="1"/>
    </location>
</feature>
<proteinExistence type="predicted"/>
<dbReference type="AlphaFoldDB" id="A0A816LTQ7"/>
<dbReference type="PANTHER" id="PTHR48434">
    <property type="entry name" value="(RAPE) HYPOTHETICAL PROTEIN"/>
    <property type="match status" value="1"/>
</dbReference>
<sequence length="384" mass="44130">TKTTNTFSALAEFPPLSYAKAANPNPGHTSSKPPTPTQNSDYYTKPYYQHIHTTYFPKPITLKELQNYINCVFYETSLWSTDNVTKNQTFYEYILVDSMSASISGRVILPYFRAYHYSTCKIIRVASYRDLGLTNLHTQKPFNTPGFYIPRYTYTDYQNAFSTHSSVDHSPIHGLSNFNSIVPNSYQTGSTNGGIILVQLTKSTQNQTSLPYYQKQTPQPSIPILSKIAFHIDMGIPWICSWHFHLTQLQPDMPMFLVKQFRVKWWDKYDQERCSITSMQKFYTDNRNIERSIVQLSRSIPTEDQRQHSRQLIQQYCQHPQQQRPTSHTGSDSSSKSKGKKAALQEIFQALQKTLDVSDSDSNEVNQQDEPMQDSEDPFGGPCA</sequence>
<evidence type="ECO:0000256" key="1">
    <source>
        <dbReference type="SAM" id="MobiDB-lite"/>
    </source>
</evidence>
<dbReference type="Proteomes" id="UP001295469">
    <property type="component" value="Chromosome C07"/>
</dbReference>
<dbReference type="PANTHER" id="PTHR48434:SF1">
    <property type="entry name" value="(RAPE) HYPOTHETICAL PROTEIN"/>
    <property type="match status" value="1"/>
</dbReference>
<protein>
    <submittedName>
        <fullName evidence="2">(rape) hypothetical protein</fullName>
    </submittedName>
</protein>